<dbReference type="PANTHER" id="PTHR13831">
    <property type="entry name" value="MEMBER OF THE HIR1 FAMILY OF WD-REPEAT PROTEINS"/>
    <property type="match status" value="1"/>
</dbReference>
<dbReference type="Pfam" id="PF00400">
    <property type="entry name" value="WD40"/>
    <property type="match status" value="1"/>
</dbReference>
<reference evidence="15 16" key="1">
    <citation type="submission" date="2016-10" db="EMBL/GenBank/DDBJ databases">
        <authorList>
            <person name="de Groot N.N."/>
        </authorList>
    </citation>
    <scope>NUCLEOTIDE SEQUENCE [LARGE SCALE GENOMIC DNA]</scope>
    <source>
        <strain evidence="15 16">CBS 141442</strain>
    </source>
</reference>
<keyword evidence="6 11" id="KW-0156">Chromatin regulator</keyword>
<dbReference type="GO" id="GO:0031491">
    <property type="term" value="F:nucleosome binding"/>
    <property type="evidence" value="ECO:0007669"/>
    <property type="project" value="TreeGrafter"/>
</dbReference>
<dbReference type="GO" id="GO:0005634">
    <property type="term" value="C:nucleus"/>
    <property type="evidence" value="ECO:0007669"/>
    <property type="project" value="UniProtKB-SubCell"/>
</dbReference>
<evidence type="ECO:0000256" key="9">
    <source>
        <dbReference type="ARBA" id="ARBA00023242"/>
    </source>
</evidence>
<feature type="repeat" description="WD" evidence="10">
    <location>
        <begin position="8"/>
        <end position="40"/>
    </location>
</feature>
<feature type="compositionally biased region" description="Polar residues" evidence="13">
    <location>
        <begin position="544"/>
        <end position="554"/>
    </location>
</feature>
<sequence length="992" mass="111147">MKLVVFPQVLHDGEAHTVDINSSNTWVATGGKDLSINIWNYLDVANIASFDREALVQIVPQRQIKIHDSTVKTIKWSPTDEHVFISGSTKGQLFVSNIQNNTNRLVFPWPAIKDANSRPIIDGSWSADGRLFAWCTTDGKVHLFDMIKDTYQELTANTSEGKVTIQRSIAFDPTNNYFVTVGDDTFVNVYQYHFDSNGNYQFKILSKVSKLMNNNATVTSGINYRRVSWSCDGEYFAVSNASKQLSALISLLSRSLSWGNKISLVGHEMACEVVKFAPKLFQANSPTLLVPVEETHLFHVIASAGSDMTLVLWNTTKDSPMFILKDSVSKPVTDLVWDKSSSKLFFVSLDGHLGVVQFDVNELGYQASEEVVQKLKDSQNNLIKPFSQKTEIDSSASKKSKSLVEIVDEEQAINIKEAFELKEKKKEQLQEQKENVTDVEETKKVDSYVAGDITPVVLDPSENIEDEDDILGSAMTDRATNVNEEADNTPKVTKSKTSKPSKSQTPQAQKVTTKDGKRRIQPVLISNGQSKTPKSPITTSSVSGNRGLNGSKTAKSLMEFDKPSYSVSEELQKENKRYKAQDESGANKKVKRDLEPVKFVGTVVVNPSTTFAKVRLSIPKTRMSFRLTSRVSGLSFSLDIKNGQGNETVPTRITYFKNEQQVWCDFIPRYIQLATEGDNFWAVATADGQIITYCHTSGMRFLPPIVLGSPISFLESHSKYLMAVTSLAEIFVWDMEKKKLHTSSPASLAALLDLNNKFQEDVLSKADNITMCSITSRGIPLVTISNGSGYLFNLDMETWHTVSEAWWAFGSHYWDSITDDKMSSEPKMAKILGKEEESSILGLLEHRTNEEILRKSRVGRGKYFNKISKNMIMKEGFESLENNISLSHLENRMLCCELLGEKKDFHDFLITYTKRICELGLKAKLFETCQQLLGPTEGSEAIENGGDTDKICGYDRKELLKEIILSCADNRDAQRILVHFSKKLGIIENDYP</sequence>
<dbReference type="GO" id="GO:0006338">
    <property type="term" value="P:chromatin remodeling"/>
    <property type="evidence" value="ECO:0007669"/>
    <property type="project" value="InterPro"/>
</dbReference>
<evidence type="ECO:0000256" key="12">
    <source>
        <dbReference type="SAM" id="Coils"/>
    </source>
</evidence>
<evidence type="ECO:0000256" key="3">
    <source>
        <dbReference type="ARBA" id="ARBA00022491"/>
    </source>
</evidence>
<dbReference type="Pfam" id="PF07569">
    <property type="entry name" value="Hira"/>
    <property type="match status" value="1"/>
</dbReference>
<gene>
    <name evidence="15" type="ORF">SAMEA4029010_CIC11G00000005468</name>
</gene>
<feature type="compositionally biased region" description="Low complexity" evidence="13">
    <location>
        <begin position="530"/>
        <end position="543"/>
    </location>
</feature>
<keyword evidence="3 11" id="KW-0678">Repressor</keyword>
<proteinExistence type="inferred from homology"/>
<evidence type="ECO:0000256" key="13">
    <source>
        <dbReference type="SAM" id="MobiDB-lite"/>
    </source>
</evidence>
<evidence type="ECO:0000256" key="7">
    <source>
        <dbReference type="ARBA" id="ARBA00023015"/>
    </source>
</evidence>
<evidence type="ECO:0000313" key="16">
    <source>
        <dbReference type="Proteomes" id="UP000182334"/>
    </source>
</evidence>
<dbReference type="PANTHER" id="PTHR13831:SF1">
    <property type="entry name" value="PROTEIN HIR2"/>
    <property type="match status" value="1"/>
</dbReference>
<dbReference type="GO" id="GO:0000785">
    <property type="term" value="C:chromatin"/>
    <property type="evidence" value="ECO:0007669"/>
    <property type="project" value="TreeGrafter"/>
</dbReference>
<dbReference type="InterPro" id="IPR015943">
    <property type="entry name" value="WD40/YVTN_repeat-like_dom_sf"/>
</dbReference>
<evidence type="ECO:0000256" key="8">
    <source>
        <dbReference type="ARBA" id="ARBA00023163"/>
    </source>
</evidence>
<dbReference type="InterPro" id="IPR031120">
    <property type="entry name" value="HIR1-like"/>
</dbReference>
<keyword evidence="9 11" id="KW-0539">Nucleus</keyword>
<evidence type="ECO:0000256" key="10">
    <source>
        <dbReference type="PROSITE-ProRule" id="PRU00221"/>
    </source>
</evidence>
<dbReference type="OrthoDB" id="1741719at2759"/>
<keyword evidence="8 11" id="KW-0804">Transcription</keyword>
<feature type="coiled-coil region" evidence="12">
    <location>
        <begin position="412"/>
        <end position="442"/>
    </location>
</feature>
<organism evidence="15 16">
    <name type="scientific">Sungouiella intermedia</name>
    <dbReference type="NCBI Taxonomy" id="45354"/>
    <lineage>
        <taxon>Eukaryota</taxon>
        <taxon>Fungi</taxon>
        <taxon>Dikarya</taxon>
        <taxon>Ascomycota</taxon>
        <taxon>Saccharomycotina</taxon>
        <taxon>Pichiomycetes</taxon>
        <taxon>Metschnikowiaceae</taxon>
        <taxon>Sungouiella</taxon>
    </lineage>
</organism>
<dbReference type="SUPFAM" id="SSF50978">
    <property type="entry name" value="WD40 repeat-like"/>
    <property type="match status" value="2"/>
</dbReference>
<accession>A0A1L0BHW2</accession>
<name>A0A1L0BHW2_9ASCO</name>
<keyword evidence="12" id="KW-0175">Coiled coil</keyword>
<dbReference type="GO" id="GO:0000417">
    <property type="term" value="C:HIR complex"/>
    <property type="evidence" value="ECO:0007669"/>
    <property type="project" value="TreeGrafter"/>
</dbReference>
<protein>
    <recommendedName>
        <fullName evidence="11">Protein HIR</fullName>
    </recommendedName>
</protein>
<evidence type="ECO:0000256" key="6">
    <source>
        <dbReference type="ARBA" id="ARBA00022853"/>
    </source>
</evidence>
<dbReference type="EMBL" id="LT635757">
    <property type="protein sequence ID" value="SGZ50707.1"/>
    <property type="molecule type" value="Genomic_DNA"/>
</dbReference>
<feature type="region of interest" description="Disordered" evidence="13">
    <location>
        <begin position="478"/>
        <end position="560"/>
    </location>
</feature>
<feature type="domain" description="Protein HIRA-like C-terminal" evidence="14">
    <location>
        <begin position="698"/>
        <end position="932"/>
    </location>
</feature>
<dbReference type="SMART" id="SM00320">
    <property type="entry name" value="WD40"/>
    <property type="match status" value="6"/>
</dbReference>
<comment type="similarity">
    <text evidence="2 11">Belongs to the WD repeat HIR1 family.</text>
</comment>
<keyword evidence="16" id="KW-1185">Reference proteome</keyword>
<evidence type="ECO:0000256" key="2">
    <source>
        <dbReference type="ARBA" id="ARBA00007306"/>
    </source>
</evidence>
<dbReference type="InterPro" id="IPR036322">
    <property type="entry name" value="WD40_repeat_dom_sf"/>
</dbReference>
<evidence type="ECO:0000256" key="4">
    <source>
        <dbReference type="ARBA" id="ARBA00022574"/>
    </source>
</evidence>
<dbReference type="InterPro" id="IPR019015">
    <property type="entry name" value="HIRA_B_motif"/>
</dbReference>
<dbReference type="InterPro" id="IPR011494">
    <property type="entry name" value="HIRA-like_C"/>
</dbReference>
<dbReference type="GO" id="GO:0006355">
    <property type="term" value="P:regulation of DNA-templated transcription"/>
    <property type="evidence" value="ECO:0007669"/>
    <property type="project" value="InterPro"/>
</dbReference>
<dbReference type="GO" id="GO:0006351">
    <property type="term" value="P:DNA-templated transcription"/>
    <property type="evidence" value="ECO:0007669"/>
    <property type="project" value="InterPro"/>
</dbReference>
<dbReference type="AlphaFoldDB" id="A0A1L0BHW2"/>
<evidence type="ECO:0000259" key="14">
    <source>
        <dbReference type="Pfam" id="PF07569"/>
    </source>
</evidence>
<evidence type="ECO:0000313" key="15">
    <source>
        <dbReference type="EMBL" id="SGZ50707.1"/>
    </source>
</evidence>
<dbReference type="STRING" id="45354.A0A1L0BHW2"/>
<dbReference type="Proteomes" id="UP000182334">
    <property type="component" value="Chromosome II"/>
</dbReference>
<dbReference type="Pfam" id="PF09453">
    <property type="entry name" value="HIRA_B"/>
    <property type="match status" value="1"/>
</dbReference>
<comment type="function">
    <text evidence="11">Required for replication-independent chromatin assembly and for the periodic repression of histone gene transcription during the cell cycle.</text>
</comment>
<evidence type="ECO:0000256" key="11">
    <source>
        <dbReference type="RuleBase" id="RU364014"/>
    </source>
</evidence>
<keyword evidence="5 11" id="KW-0677">Repeat</keyword>
<comment type="subcellular location">
    <subcellularLocation>
        <location evidence="1 11">Nucleus</location>
    </subcellularLocation>
</comment>
<dbReference type="PROSITE" id="PS50082">
    <property type="entry name" value="WD_REPEATS_2"/>
    <property type="match status" value="1"/>
</dbReference>
<dbReference type="InterPro" id="IPR001680">
    <property type="entry name" value="WD40_rpt"/>
</dbReference>
<dbReference type="Gene3D" id="2.130.10.10">
    <property type="entry name" value="YVTN repeat-like/Quinoprotein amine dehydrogenase"/>
    <property type="match status" value="2"/>
</dbReference>
<evidence type="ECO:0000256" key="5">
    <source>
        <dbReference type="ARBA" id="ARBA00022737"/>
    </source>
</evidence>
<evidence type="ECO:0000256" key="1">
    <source>
        <dbReference type="ARBA" id="ARBA00004123"/>
    </source>
</evidence>
<keyword evidence="4 10" id="KW-0853">WD repeat</keyword>
<keyword evidence="7 11" id="KW-0805">Transcription regulation</keyword>